<dbReference type="GeneID" id="87864050"/>
<reference evidence="1" key="2">
    <citation type="submission" date="2023-06" db="EMBL/GenBank/DDBJ databases">
        <authorList>
            <consortium name="Lawrence Berkeley National Laboratory"/>
            <person name="Haridas S."/>
            <person name="Hensen N."/>
            <person name="Bonometti L."/>
            <person name="Westerberg I."/>
            <person name="Brannstrom I.O."/>
            <person name="Guillou S."/>
            <person name="Cros-Aarteil S."/>
            <person name="Calhoun S."/>
            <person name="Kuo A."/>
            <person name="Mondo S."/>
            <person name="Pangilinan J."/>
            <person name="Riley R."/>
            <person name="Labutti K."/>
            <person name="Andreopoulos B."/>
            <person name="Lipzen A."/>
            <person name="Chen C."/>
            <person name="Yanf M."/>
            <person name="Daum C."/>
            <person name="Ng V."/>
            <person name="Clum A."/>
            <person name="Steindorff A."/>
            <person name="Ohm R."/>
            <person name="Martin F."/>
            <person name="Silar P."/>
            <person name="Natvig D."/>
            <person name="Lalanne C."/>
            <person name="Gautier V."/>
            <person name="Ament-Velasquez S.L."/>
            <person name="Kruys A."/>
            <person name="Hutchinson M.I."/>
            <person name="Powell A.J."/>
            <person name="Barry K."/>
            <person name="Miller A.N."/>
            <person name="Grigoriev I.V."/>
            <person name="Debuchy R."/>
            <person name="Gladieux P."/>
            <person name="Thoren M.H."/>
            <person name="Johannesson H."/>
        </authorList>
    </citation>
    <scope>NUCLEOTIDE SEQUENCE</scope>
    <source>
        <strain evidence="1">CBS 560.94</strain>
    </source>
</reference>
<keyword evidence="2" id="KW-1185">Reference proteome</keyword>
<evidence type="ECO:0000313" key="2">
    <source>
        <dbReference type="Proteomes" id="UP001278500"/>
    </source>
</evidence>
<organism evidence="1 2">
    <name type="scientific">Neurospora tetraspora</name>
    <dbReference type="NCBI Taxonomy" id="94610"/>
    <lineage>
        <taxon>Eukaryota</taxon>
        <taxon>Fungi</taxon>
        <taxon>Dikarya</taxon>
        <taxon>Ascomycota</taxon>
        <taxon>Pezizomycotina</taxon>
        <taxon>Sordariomycetes</taxon>
        <taxon>Sordariomycetidae</taxon>
        <taxon>Sordariales</taxon>
        <taxon>Sordariaceae</taxon>
        <taxon>Neurospora</taxon>
    </lineage>
</organism>
<dbReference type="EMBL" id="JAUEPP010000004">
    <property type="protein sequence ID" value="KAK3345621.1"/>
    <property type="molecule type" value="Genomic_DNA"/>
</dbReference>
<dbReference type="Proteomes" id="UP001278500">
    <property type="component" value="Unassembled WGS sequence"/>
</dbReference>
<sequence>MWRNIILFCTVSTHYLSSPLPHHLPLPSTSPDTPDCLNWISPAPSLFSIPKTHWLVRICYGGSLPCHCEGFLWFIDLTSIQASLLAVTITLRVSCSFTVLTT</sequence>
<gene>
    <name evidence="1" type="ORF">B0H65DRAFT_467169</name>
</gene>
<reference evidence="1" key="1">
    <citation type="journal article" date="2023" name="Mol. Phylogenet. Evol.">
        <title>Genome-scale phylogeny and comparative genomics of the fungal order Sordariales.</title>
        <authorList>
            <person name="Hensen N."/>
            <person name="Bonometti L."/>
            <person name="Westerberg I."/>
            <person name="Brannstrom I.O."/>
            <person name="Guillou S."/>
            <person name="Cros-Aarteil S."/>
            <person name="Calhoun S."/>
            <person name="Haridas S."/>
            <person name="Kuo A."/>
            <person name="Mondo S."/>
            <person name="Pangilinan J."/>
            <person name="Riley R."/>
            <person name="LaButti K."/>
            <person name="Andreopoulos B."/>
            <person name="Lipzen A."/>
            <person name="Chen C."/>
            <person name="Yan M."/>
            <person name="Daum C."/>
            <person name="Ng V."/>
            <person name="Clum A."/>
            <person name="Steindorff A."/>
            <person name="Ohm R.A."/>
            <person name="Martin F."/>
            <person name="Silar P."/>
            <person name="Natvig D.O."/>
            <person name="Lalanne C."/>
            <person name="Gautier V."/>
            <person name="Ament-Velasquez S.L."/>
            <person name="Kruys A."/>
            <person name="Hutchinson M.I."/>
            <person name="Powell A.J."/>
            <person name="Barry K."/>
            <person name="Miller A.N."/>
            <person name="Grigoriev I.V."/>
            <person name="Debuchy R."/>
            <person name="Gladieux P."/>
            <person name="Hiltunen Thoren M."/>
            <person name="Johannesson H."/>
        </authorList>
    </citation>
    <scope>NUCLEOTIDE SEQUENCE</scope>
    <source>
        <strain evidence="1">CBS 560.94</strain>
    </source>
</reference>
<dbReference type="AlphaFoldDB" id="A0AAE0MSU1"/>
<name>A0AAE0MSU1_9PEZI</name>
<evidence type="ECO:0000313" key="1">
    <source>
        <dbReference type="EMBL" id="KAK3345621.1"/>
    </source>
</evidence>
<protein>
    <submittedName>
        <fullName evidence="1">Uncharacterized protein</fullName>
    </submittedName>
</protein>
<accession>A0AAE0MSU1</accession>
<comment type="caution">
    <text evidence="1">The sequence shown here is derived from an EMBL/GenBank/DDBJ whole genome shotgun (WGS) entry which is preliminary data.</text>
</comment>
<dbReference type="RefSeq" id="XP_062682234.1">
    <property type="nucleotide sequence ID" value="XM_062826896.1"/>
</dbReference>
<proteinExistence type="predicted"/>